<sequence>AATSPYADPPVLGQASMLDAKEVVRRCNRCKFLKNKEKWLRRLVYRDGDVQNTWLCEAPMTQAWGLGCRLCRAKCATPEQSSSPFVRLTKGAVCREVPLTRFGDVLQLQDLKRHEETDLHINSLVVEQPLETVSAKADATVPTPGQVHLAIQVLREPHSGQSVGYASRSELANRSDPGNFPLGRSSPCEHAKIVSAVASVYTVDGERAEGLAGRFAAAGGSAALTHLAGQLLHGFAPEVLSPSNIRLLALATEWLTMASHFVHEYDGGSTKEGAEPAQSSAVANVARCSRLTLALEQDRTGLFSSSSARDFQS</sequence>
<dbReference type="Proteomes" id="UP000601435">
    <property type="component" value="Unassembled WGS sequence"/>
</dbReference>
<comment type="caution">
    <text evidence="1">The sequence shown here is derived from an EMBL/GenBank/DDBJ whole genome shotgun (WGS) entry which is preliminary data.</text>
</comment>
<proteinExistence type="predicted"/>
<dbReference type="EMBL" id="CAJNJA010014206">
    <property type="protein sequence ID" value="CAE7337953.1"/>
    <property type="molecule type" value="Genomic_DNA"/>
</dbReference>
<gene>
    <name evidence="1" type="ORF">SNEC2469_LOCUS8662</name>
</gene>
<feature type="non-terminal residue" evidence="1">
    <location>
        <position position="313"/>
    </location>
</feature>
<name>A0A812PKY7_9DINO</name>
<reference evidence="1" key="1">
    <citation type="submission" date="2021-02" db="EMBL/GenBank/DDBJ databases">
        <authorList>
            <person name="Dougan E. K."/>
            <person name="Rhodes N."/>
            <person name="Thang M."/>
            <person name="Chan C."/>
        </authorList>
    </citation>
    <scope>NUCLEOTIDE SEQUENCE</scope>
</reference>
<organism evidence="1 2">
    <name type="scientific">Symbiodinium necroappetens</name>
    <dbReference type="NCBI Taxonomy" id="1628268"/>
    <lineage>
        <taxon>Eukaryota</taxon>
        <taxon>Sar</taxon>
        <taxon>Alveolata</taxon>
        <taxon>Dinophyceae</taxon>
        <taxon>Suessiales</taxon>
        <taxon>Symbiodiniaceae</taxon>
        <taxon>Symbiodinium</taxon>
    </lineage>
</organism>
<dbReference type="OrthoDB" id="448422at2759"/>
<keyword evidence="2" id="KW-1185">Reference proteome</keyword>
<evidence type="ECO:0000313" key="1">
    <source>
        <dbReference type="EMBL" id="CAE7337953.1"/>
    </source>
</evidence>
<evidence type="ECO:0000313" key="2">
    <source>
        <dbReference type="Proteomes" id="UP000601435"/>
    </source>
</evidence>
<protein>
    <submittedName>
        <fullName evidence="1">Uncharacterized protein</fullName>
    </submittedName>
</protein>
<dbReference type="AlphaFoldDB" id="A0A812PKY7"/>
<accession>A0A812PKY7</accession>